<dbReference type="InterPro" id="IPR051057">
    <property type="entry name" value="PI-PLC_domain"/>
</dbReference>
<organism evidence="1">
    <name type="scientific">Anopheles coluzzii</name>
    <name type="common">African malaria mosquito</name>
    <dbReference type="NCBI Taxonomy" id="1518534"/>
    <lineage>
        <taxon>Eukaryota</taxon>
        <taxon>Metazoa</taxon>
        <taxon>Ecdysozoa</taxon>
        <taxon>Arthropoda</taxon>
        <taxon>Hexapoda</taxon>
        <taxon>Insecta</taxon>
        <taxon>Pterygota</taxon>
        <taxon>Neoptera</taxon>
        <taxon>Endopterygota</taxon>
        <taxon>Diptera</taxon>
        <taxon>Nematocera</taxon>
        <taxon>Culicoidea</taxon>
        <taxon>Culicidae</taxon>
        <taxon>Anophelinae</taxon>
        <taxon>Anopheles</taxon>
    </lineage>
</organism>
<protein>
    <recommendedName>
        <fullName evidence="2">Phosphatidylinositol-specific phospholipase C X domain-containing protein</fullName>
    </recommendedName>
</protein>
<dbReference type="PANTHER" id="PTHR13593:SF103">
    <property type="entry name" value="RE10370P"/>
    <property type="match status" value="1"/>
</dbReference>
<dbReference type="EnsemblMetazoa" id="ACOM025495-RA">
    <property type="protein sequence ID" value="ACOM025495-PA.1"/>
    <property type="gene ID" value="ACOM025495"/>
</dbReference>
<evidence type="ECO:0008006" key="2">
    <source>
        <dbReference type="Google" id="ProtNLM"/>
    </source>
</evidence>
<dbReference type="GO" id="GO:0008081">
    <property type="term" value="F:phosphoric diester hydrolase activity"/>
    <property type="evidence" value="ECO:0007669"/>
    <property type="project" value="InterPro"/>
</dbReference>
<dbReference type="InterPro" id="IPR017946">
    <property type="entry name" value="PLC-like_Pdiesterase_TIM-brl"/>
</dbReference>
<dbReference type="Proteomes" id="UP000075882">
    <property type="component" value="Unassembled WGS sequence"/>
</dbReference>
<dbReference type="VEuPathDB" id="VectorBase:ACON2_033040"/>
<reference evidence="1" key="1">
    <citation type="submission" date="2022-08" db="UniProtKB">
        <authorList>
            <consortium name="EnsemblMetazoa"/>
        </authorList>
    </citation>
    <scope>IDENTIFICATION</scope>
</reference>
<dbReference type="Gene3D" id="3.20.20.190">
    <property type="entry name" value="Phosphatidylinositol (PI) phosphodiesterase"/>
    <property type="match status" value="1"/>
</dbReference>
<dbReference type="SUPFAM" id="SSF51695">
    <property type="entry name" value="PLC-like phosphodiesterases"/>
    <property type="match status" value="1"/>
</dbReference>
<dbReference type="AlphaFoldDB" id="A0A8W7P4P8"/>
<proteinExistence type="predicted"/>
<evidence type="ECO:0000313" key="1">
    <source>
        <dbReference type="EnsemblMetazoa" id="ACOM025495-PA.1"/>
    </source>
</evidence>
<accession>A0A8W7P4P8</accession>
<dbReference type="GO" id="GO:0006629">
    <property type="term" value="P:lipid metabolic process"/>
    <property type="evidence" value="ECO:0007669"/>
    <property type="project" value="InterPro"/>
</dbReference>
<sequence length="507" mass="57331">MLWHRAAERTVARAESVLPRIAHRTDATPVESSVHKVKFPSPSNATMYGNGWRTILVAVCVTAVTGGYSGGVYATDSCPIYLTLSALARSLEDAPLVINWGPGCENPPEWIGLYTENPALSNASPAVKVVVSGERSGQVTTEVKFGRRKLPGGWSHEQVLQHIPKRKSKPICFDLYLTSYDQAGELQYFDCLKIQPTWMFSEPGLGNVSLRELFLPGTHCSGCYQTRTNVGNVVLKKIGFRQSLDVWSQLVFGIRYLDFAIGYYPSHNGTRNFWIMNEQFRVGALRPILQDIRRFVILSEETVFLDFRRFPLGFHNNPEQHEALLELLEQELGDLVYRRMPLVSGEDELEGSESYNLTLGDMRREGKYILITYNHEASLNESDIIWRAWKKHSSAFLKHTELGEWMQNLFSHKHPDAPRNIGWSLHGVQGFHGSYNEEEATFLMPAERASIVNPKLMQLLSGPWSQRANAVLVDFFTNTNLVELAVNTNQYKTLRNPANEAVVLDIQ</sequence>
<dbReference type="PANTHER" id="PTHR13593">
    <property type="match status" value="1"/>
</dbReference>
<name>A0A8W7P4P8_ANOCL</name>